<keyword evidence="3" id="KW-1185">Reference proteome</keyword>
<feature type="compositionally biased region" description="Pro residues" evidence="1">
    <location>
        <begin position="343"/>
        <end position="353"/>
    </location>
</feature>
<feature type="compositionally biased region" description="Basic and acidic residues" evidence="1">
    <location>
        <begin position="512"/>
        <end position="525"/>
    </location>
</feature>
<name>A0A9W6F841_9CHLO</name>
<feature type="compositionally biased region" description="Low complexity" evidence="1">
    <location>
        <begin position="282"/>
        <end position="291"/>
    </location>
</feature>
<protein>
    <submittedName>
        <fullName evidence="2">Uncharacterized protein</fullName>
    </submittedName>
</protein>
<evidence type="ECO:0000256" key="1">
    <source>
        <dbReference type="SAM" id="MobiDB-lite"/>
    </source>
</evidence>
<organism evidence="2 3">
    <name type="scientific">Pleodorina starrii</name>
    <dbReference type="NCBI Taxonomy" id="330485"/>
    <lineage>
        <taxon>Eukaryota</taxon>
        <taxon>Viridiplantae</taxon>
        <taxon>Chlorophyta</taxon>
        <taxon>core chlorophytes</taxon>
        <taxon>Chlorophyceae</taxon>
        <taxon>CS clade</taxon>
        <taxon>Chlamydomonadales</taxon>
        <taxon>Volvocaceae</taxon>
        <taxon>Pleodorina</taxon>
    </lineage>
</organism>
<accession>A0A9W6F841</accession>
<feature type="compositionally biased region" description="Polar residues" evidence="1">
    <location>
        <begin position="151"/>
        <end position="160"/>
    </location>
</feature>
<dbReference type="AlphaFoldDB" id="A0A9W6F841"/>
<feature type="compositionally biased region" description="Low complexity" evidence="1">
    <location>
        <begin position="354"/>
        <end position="367"/>
    </location>
</feature>
<feature type="compositionally biased region" description="Low complexity" evidence="1">
    <location>
        <begin position="472"/>
        <end position="486"/>
    </location>
</feature>
<feature type="region of interest" description="Disordered" evidence="1">
    <location>
        <begin position="146"/>
        <end position="202"/>
    </location>
</feature>
<feature type="compositionally biased region" description="Low complexity" evidence="1">
    <location>
        <begin position="167"/>
        <end position="201"/>
    </location>
</feature>
<feature type="region of interest" description="Disordered" evidence="1">
    <location>
        <begin position="448"/>
        <end position="535"/>
    </location>
</feature>
<feature type="region of interest" description="Disordered" evidence="1">
    <location>
        <begin position="312"/>
        <end position="406"/>
    </location>
</feature>
<gene>
    <name evidence="2" type="primary">PLEST011185</name>
    <name evidence="2" type="ORF">PLESTB_001540600</name>
</gene>
<feature type="region of interest" description="Disordered" evidence="1">
    <location>
        <begin position="43"/>
        <end position="132"/>
    </location>
</feature>
<proteinExistence type="predicted"/>
<feature type="region of interest" description="Disordered" evidence="1">
    <location>
        <begin position="269"/>
        <end position="293"/>
    </location>
</feature>
<feature type="compositionally biased region" description="Pro residues" evidence="1">
    <location>
        <begin position="314"/>
        <end position="324"/>
    </location>
</feature>
<dbReference type="Proteomes" id="UP001165080">
    <property type="component" value="Unassembled WGS sequence"/>
</dbReference>
<evidence type="ECO:0000313" key="3">
    <source>
        <dbReference type="Proteomes" id="UP001165080"/>
    </source>
</evidence>
<sequence length="648" mass="65447">MTMAYRYNNAAVVVEADAVYDAAGLASMESSLLPSSLLGLLGPPAPNPASRHSPPQTAINSNKPREFPEGLVSSGGQQATGGYPPPAARGASQRPQAVALSVRQMAKQQHTSGGGEVSEPASGGSSVGTGQIGRSRVGCAAAVGVEEKEGQQSATLQRLAQQRHVPSKGPLLSSSSSFSCLSDAGSSSSRSGSAGSSRSTSVAPDVLGSQIVDACHGVVRGMLGAVLMEAMTLQPQDALHLLDRMNSHRGWTKFRRLATALIAAAMRLNTGVVPPPPPPPRRSGASTPSTPAEGFSRYAAAAAAAAAVVGGVPLAPPPPPPPPRPRPHHPSRMYDTAATISPFPRPPPPPPPRSRTSTPAGSSTTPPVHFTPGVSAPARPFGGLDDLGATPPSDSSGPGGSGVAEPSSSLLLLLNVLRQQNDPRILINTLAQDPQLLTSLLMSASGGAGGVGGAMSGSETFGLPGPQLPQQSAGGTSSSSSGLHTPPSLPAHSDGNGDAPLMFDGLLSAQQAHRDGGGGPFDRHVSHPHSAGGLGLQQDLTDLTAAAGAAAAAAAGHGGGGEVAFEDLGPAVLQKICSVLATCGPYIRIEHVDSNVRRHLLQLQLQFGEQGAVSALHAVEVSVGREVRHAGEEEVGEEEVGGRALMLP</sequence>
<reference evidence="2 3" key="1">
    <citation type="journal article" date="2023" name="Commun. Biol.">
        <title>Reorganization of the ancestral sex-determining regions during the evolution of trioecy in Pleodorina starrii.</title>
        <authorList>
            <person name="Takahashi K."/>
            <person name="Suzuki S."/>
            <person name="Kawai-Toyooka H."/>
            <person name="Yamamoto K."/>
            <person name="Hamaji T."/>
            <person name="Ootsuki R."/>
            <person name="Yamaguchi H."/>
            <person name="Kawachi M."/>
            <person name="Higashiyama T."/>
            <person name="Nozaki H."/>
        </authorList>
    </citation>
    <scope>NUCLEOTIDE SEQUENCE [LARGE SCALE GENOMIC DNA]</scope>
    <source>
        <strain evidence="2 3">NIES-4479</strain>
    </source>
</reference>
<comment type="caution">
    <text evidence="2">The sequence shown here is derived from an EMBL/GenBank/DDBJ whole genome shotgun (WGS) entry which is preliminary data.</text>
</comment>
<feature type="compositionally biased region" description="Polar residues" evidence="1">
    <location>
        <begin position="53"/>
        <end position="62"/>
    </location>
</feature>
<dbReference type="EMBL" id="BRXU01000030">
    <property type="protein sequence ID" value="GLC59833.1"/>
    <property type="molecule type" value="Genomic_DNA"/>
</dbReference>
<evidence type="ECO:0000313" key="2">
    <source>
        <dbReference type="EMBL" id="GLC59833.1"/>
    </source>
</evidence>